<dbReference type="Proteomes" id="UP001151760">
    <property type="component" value="Unassembled WGS sequence"/>
</dbReference>
<evidence type="ECO:0000256" key="1">
    <source>
        <dbReference type="SAM" id="MobiDB-lite"/>
    </source>
</evidence>
<name>A0ABQ5CZT5_9ASTR</name>
<accession>A0ABQ5CZT5</accession>
<gene>
    <name evidence="2" type="ORF">Tco_0922980</name>
</gene>
<protein>
    <submittedName>
        <fullName evidence="2">Uncharacterized protein</fullName>
    </submittedName>
</protein>
<sequence length="120" mass="13034">MRTRGDHVSVRRQYMLSSVKLAMCRIVYRSNTSDQIRASKRSQIRASELSGRVGGDSRVNWEGRGHDGENTKWRCKTGNVFMGGARVIGECGLCLEESSAQVVSGVGVGSMVTVGVVVIN</sequence>
<evidence type="ECO:0000313" key="2">
    <source>
        <dbReference type="EMBL" id="GJT32561.1"/>
    </source>
</evidence>
<reference evidence="2" key="2">
    <citation type="submission" date="2022-01" db="EMBL/GenBank/DDBJ databases">
        <authorList>
            <person name="Yamashiro T."/>
            <person name="Shiraishi A."/>
            <person name="Satake H."/>
            <person name="Nakayama K."/>
        </authorList>
    </citation>
    <scope>NUCLEOTIDE SEQUENCE</scope>
</reference>
<organism evidence="2 3">
    <name type="scientific">Tanacetum coccineum</name>
    <dbReference type="NCBI Taxonomy" id="301880"/>
    <lineage>
        <taxon>Eukaryota</taxon>
        <taxon>Viridiplantae</taxon>
        <taxon>Streptophyta</taxon>
        <taxon>Embryophyta</taxon>
        <taxon>Tracheophyta</taxon>
        <taxon>Spermatophyta</taxon>
        <taxon>Magnoliopsida</taxon>
        <taxon>eudicotyledons</taxon>
        <taxon>Gunneridae</taxon>
        <taxon>Pentapetalae</taxon>
        <taxon>asterids</taxon>
        <taxon>campanulids</taxon>
        <taxon>Asterales</taxon>
        <taxon>Asteraceae</taxon>
        <taxon>Asteroideae</taxon>
        <taxon>Anthemideae</taxon>
        <taxon>Anthemidinae</taxon>
        <taxon>Tanacetum</taxon>
    </lineage>
</organism>
<proteinExistence type="predicted"/>
<reference evidence="2" key="1">
    <citation type="journal article" date="2022" name="Int. J. Mol. Sci.">
        <title>Draft Genome of Tanacetum Coccineum: Genomic Comparison of Closely Related Tanacetum-Family Plants.</title>
        <authorList>
            <person name="Yamashiro T."/>
            <person name="Shiraishi A."/>
            <person name="Nakayama K."/>
            <person name="Satake H."/>
        </authorList>
    </citation>
    <scope>NUCLEOTIDE SEQUENCE</scope>
</reference>
<keyword evidence="3" id="KW-1185">Reference proteome</keyword>
<feature type="compositionally biased region" description="Basic and acidic residues" evidence="1">
    <location>
        <begin position="59"/>
        <end position="68"/>
    </location>
</feature>
<comment type="caution">
    <text evidence="2">The sequence shown here is derived from an EMBL/GenBank/DDBJ whole genome shotgun (WGS) entry which is preliminary data.</text>
</comment>
<dbReference type="EMBL" id="BQNB010014802">
    <property type="protein sequence ID" value="GJT32561.1"/>
    <property type="molecule type" value="Genomic_DNA"/>
</dbReference>
<evidence type="ECO:0000313" key="3">
    <source>
        <dbReference type="Proteomes" id="UP001151760"/>
    </source>
</evidence>
<feature type="region of interest" description="Disordered" evidence="1">
    <location>
        <begin position="47"/>
        <end position="68"/>
    </location>
</feature>